<dbReference type="InterPro" id="IPR009100">
    <property type="entry name" value="AcylCoA_DH/oxidase_NM_dom_sf"/>
</dbReference>
<evidence type="ECO:0000256" key="4">
    <source>
        <dbReference type="ARBA" id="ARBA00022827"/>
    </source>
</evidence>
<dbReference type="Gene3D" id="2.40.110.10">
    <property type="entry name" value="Butyryl-CoA Dehydrogenase, subunit A, domain 2"/>
    <property type="match status" value="1"/>
</dbReference>
<evidence type="ECO:0000313" key="9">
    <source>
        <dbReference type="EMBL" id="TKV83266.1"/>
    </source>
</evidence>
<dbReference type="FunFam" id="2.40.110.10:FF:000002">
    <property type="entry name" value="Acyl-CoA dehydrogenase fadE12"/>
    <property type="match status" value="1"/>
</dbReference>
<dbReference type="Pfam" id="PF02770">
    <property type="entry name" value="Acyl-CoA_dh_M"/>
    <property type="match status" value="1"/>
</dbReference>
<dbReference type="EMBL" id="SZZP01000002">
    <property type="protein sequence ID" value="TKV83266.1"/>
    <property type="molecule type" value="Genomic_DNA"/>
</dbReference>
<sequence>MVNFTLSDGDRDILSGVAEEAKASEKYARHYDTHEDEILPKAFAEAAAFPSLLERMRRRPSDGTPSVIMQMLIKIEREAHNGVPLRQAPSALGNAALGAAGTPAQQKRWGHLMLAMSITEPGAGSDTKAIQTTAVLDGDEWVLNGDKIFVTNGVRCHGTIVWATVNKAAGRGGIKSFLVLKGTPGFELVRKEKKLGIRSSDTAAYAFRDCRIPRDHLIGDDEHVPQGADEGSASYKGVLKTFNITRPTVAAGGIGKALGAFRYARDHLAAEGIAVDWDKGPHDRRSTEQTLLELEADIEAATLTVLRAAWLAARGEPNNLEASVAKAKGGELCRSGPQRAMELLGAISLSHDHPVEQFLRDGRITDIYEGTGQIQRLVIARAILGYSSAELS</sequence>
<keyword evidence="3 6" id="KW-0285">Flavoprotein</keyword>
<evidence type="ECO:0000256" key="5">
    <source>
        <dbReference type="ARBA" id="ARBA00023002"/>
    </source>
</evidence>
<dbReference type="InterPro" id="IPR036250">
    <property type="entry name" value="AcylCo_DH-like_C"/>
</dbReference>
<dbReference type="InterPro" id="IPR006091">
    <property type="entry name" value="Acyl-CoA_Oxase/DH_mid-dom"/>
</dbReference>
<evidence type="ECO:0000256" key="2">
    <source>
        <dbReference type="ARBA" id="ARBA00009347"/>
    </source>
</evidence>
<dbReference type="PANTHER" id="PTHR43884:SF12">
    <property type="entry name" value="ISOVALERYL-COA DEHYDROGENASE, MITOCHONDRIAL-RELATED"/>
    <property type="match status" value="1"/>
</dbReference>
<dbReference type="SUPFAM" id="SSF56645">
    <property type="entry name" value="Acyl-CoA dehydrogenase NM domain-like"/>
    <property type="match status" value="1"/>
</dbReference>
<keyword evidence="5 6" id="KW-0560">Oxidoreductase</keyword>
<gene>
    <name evidence="9" type="ORF">FDV58_03230</name>
</gene>
<evidence type="ECO:0000259" key="7">
    <source>
        <dbReference type="Pfam" id="PF00441"/>
    </source>
</evidence>
<dbReference type="AlphaFoldDB" id="A0A4U6SEI6"/>
<accession>A0A4U6SEI6</accession>
<feature type="domain" description="Acyl-CoA dehydrogenase/oxidase C-terminal" evidence="7">
    <location>
        <begin position="238"/>
        <end position="384"/>
    </location>
</feature>
<evidence type="ECO:0000256" key="3">
    <source>
        <dbReference type="ARBA" id="ARBA00022630"/>
    </source>
</evidence>
<dbReference type="InterPro" id="IPR009075">
    <property type="entry name" value="AcylCo_DH/oxidase_C"/>
</dbReference>
<dbReference type="Gene3D" id="1.20.140.10">
    <property type="entry name" value="Butyryl-CoA Dehydrogenase, subunit A, domain 3"/>
    <property type="match status" value="1"/>
</dbReference>
<name>A0A4U6SEI6_BRAEL</name>
<dbReference type="SUPFAM" id="SSF47203">
    <property type="entry name" value="Acyl-CoA dehydrogenase C-terminal domain-like"/>
    <property type="match status" value="1"/>
</dbReference>
<organism evidence="9 10">
    <name type="scientific">Bradyrhizobium elkanii</name>
    <dbReference type="NCBI Taxonomy" id="29448"/>
    <lineage>
        <taxon>Bacteria</taxon>
        <taxon>Pseudomonadati</taxon>
        <taxon>Pseudomonadota</taxon>
        <taxon>Alphaproteobacteria</taxon>
        <taxon>Hyphomicrobiales</taxon>
        <taxon>Nitrobacteraceae</taxon>
        <taxon>Bradyrhizobium</taxon>
    </lineage>
</organism>
<protein>
    <submittedName>
        <fullName evidence="9">Acyl-CoA dehydrogenase</fullName>
    </submittedName>
</protein>
<dbReference type="RefSeq" id="WP_137476737.1">
    <property type="nucleotide sequence ID" value="NZ_SZZP01000002.1"/>
</dbReference>
<feature type="domain" description="Acyl-CoA oxidase/dehydrogenase middle" evidence="8">
    <location>
        <begin position="115"/>
        <end position="210"/>
    </location>
</feature>
<comment type="cofactor">
    <cofactor evidence="1 6">
        <name>FAD</name>
        <dbReference type="ChEBI" id="CHEBI:57692"/>
    </cofactor>
</comment>
<dbReference type="Proteomes" id="UP000305095">
    <property type="component" value="Unassembled WGS sequence"/>
</dbReference>
<keyword evidence="4 6" id="KW-0274">FAD</keyword>
<dbReference type="Pfam" id="PF00441">
    <property type="entry name" value="Acyl-CoA_dh_1"/>
    <property type="match status" value="1"/>
</dbReference>
<proteinExistence type="inferred from homology"/>
<dbReference type="InterPro" id="IPR046373">
    <property type="entry name" value="Acyl-CoA_Oxase/DH_mid-dom_sf"/>
</dbReference>
<evidence type="ECO:0000259" key="8">
    <source>
        <dbReference type="Pfam" id="PF02770"/>
    </source>
</evidence>
<comment type="similarity">
    <text evidence="2 6">Belongs to the acyl-CoA dehydrogenase family.</text>
</comment>
<dbReference type="GO" id="GO:0003995">
    <property type="term" value="F:acyl-CoA dehydrogenase activity"/>
    <property type="evidence" value="ECO:0007669"/>
    <property type="project" value="TreeGrafter"/>
</dbReference>
<comment type="caution">
    <text evidence="9">The sequence shown here is derived from an EMBL/GenBank/DDBJ whole genome shotgun (WGS) entry which is preliminary data.</text>
</comment>
<evidence type="ECO:0000256" key="6">
    <source>
        <dbReference type="RuleBase" id="RU362125"/>
    </source>
</evidence>
<dbReference type="PANTHER" id="PTHR43884">
    <property type="entry name" value="ACYL-COA DEHYDROGENASE"/>
    <property type="match status" value="1"/>
</dbReference>
<evidence type="ECO:0000256" key="1">
    <source>
        <dbReference type="ARBA" id="ARBA00001974"/>
    </source>
</evidence>
<reference evidence="9 10" key="1">
    <citation type="submission" date="2019-05" db="EMBL/GenBank/DDBJ databases">
        <title>Draft Genome of Bradyrhizobium elkanii strain SEMIA 938, Used in Commercial Inoculants for Lupinus spp. in Brazil.</title>
        <authorList>
            <person name="Hungria M."/>
            <person name="Delamuta J.R.M."/>
            <person name="Ribeiro R.A."/>
            <person name="Nogueira M.A."/>
        </authorList>
    </citation>
    <scope>NUCLEOTIDE SEQUENCE [LARGE SCALE GENOMIC DNA]</scope>
    <source>
        <strain evidence="9 10">Semia 938</strain>
    </source>
</reference>
<evidence type="ECO:0000313" key="10">
    <source>
        <dbReference type="Proteomes" id="UP000305095"/>
    </source>
</evidence>